<dbReference type="AlphaFoldDB" id="A0A9D4UBL5"/>
<protein>
    <submittedName>
        <fullName evidence="2">Uncharacterized protein</fullName>
    </submittedName>
</protein>
<dbReference type="Proteomes" id="UP000886520">
    <property type="component" value="Chromosome 19"/>
</dbReference>
<proteinExistence type="predicted"/>
<keyword evidence="3" id="KW-1185">Reference proteome</keyword>
<feature type="compositionally biased region" description="Acidic residues" evidence="1">
    <location>
        <begin position="34"/>
        <end position="44"/>
    </location>
</feature>
<dbReference type="EMBL" id="JABFUD020000019">
    <property type="protein sequence ID" value="KAI5064785.1"/>
    <property type="molecule type" value="Genomic_DNA"/>
</dbReference>
<evidence type="ECO:0000256" key="1">
    <source>
        <dbReference type="SAM" id="MobiDB-lite"/>
    </source>
</evidence>
<gene>
    <name evidence="2" type="ORF">GOP47_0019480</name>
</gene>
<comment type="caution">
    <text evidence="2">The sequence shown here is derived from an EMBL/GenBank/DDBJ whole genome shotgun (WGS) entry which is preliminary data.</text>
</comment>
<sequence length="85" mass="9562">MHYKEHSSPLGERKSTSRTSNKGATKKKNKYVDVDIEQEVEIIEPDSQVKDGENEDPKVTKDAVSKKEEDSEDVIPMCLNKPQGS</sequence>
<evidence type="ECO:0000313" key="3">
    <source>
        <dbReference type="Proteomes" id="UP000886520"/>
    </source>
</evidence>
<feature type="compositionally biased region" description="Basic and acidic residues" evidence="1">
    <location>
        <begin position="1"/>
        <end position="15"/>
    </location>
</feature>
<accession>A0A9D4UBL5</accession>
<name>A0A9D4UBL5_ADICA</name>
<feature type="region of interest" description="Disordered" evidence="1">
    <location>
        <begin position="1"/>
        <end position="85"/>
    </location>
</feature>
<evidence type="ECO:0000313" key="2">
    <source>
        <dbReference type="EMBL" id="KAI5064785.1"/>
    </source>
</evidence>
<reference evidence="2" key="1">
    <citation type="submission" date="2021-01" db="EMBL/GenBank/DDBJ databases">
        <title>Adiantum capillus-veneris genome.</title>
        <authorList>
            <person name="Fang Y."/>
            <person name="Liao Q."/>
        </authorList>
    </citation>
    <scope>NUCLEOTIDE SEQUENCE</scope>
    <source>
        <strain evidence="2">H3</strain>
        <tissue evidence="2">Leaf</tissue>
    </source>
</reference>
<organism evidence="2 3">
    <name type="scientific">Adiantum capillus-veneris</name>
    <name type="common">Maidenhair fern</name>
    <dbReference type="NCBI Taxonomy" id="13818"/>
    <lineage>
        <taxon>Eukaryota</taxon>
        <taxon>Viridiplantae</taxon>
        <taxon>Streptophyta</taxon>
        <taxon>Embryophyta</taxon>
        <taxon>Tracheophyta</taxon>
        <taxon>Polypodiopsida</taxon>
        <taxon>Polypodiidae</taxon>
        <taxon>Polypodiales</taxon>
        <taxon>Pteridineae</taxon>
        <taxon>Pteridaceae</taxon>
        <taxon>Vittarioideae</taxon>
        <taxon>Adiantum</taxon>
    </lineage>
</organism>
<feature type="compositionally biased region" description="Basic and acidic residues" evidence="1">
    <location>
        <begin position="47"/>
        <end position="69"/>
    </location>
</feature>